<organism evidence="3">
    <name type="scientific">Candidatus Berkiella aquae</name>
    <dbReference type="NCBI Taxonomy" id="295108"/>
    <lineage>
        <taxon>Bacteria</taxon>
        <taxon>Pseudomonadati</taxon>
        <taxon>Pseudomonadota</taxon>
        <taxon>Gammaproteobacteria</taxon>
        <taxon>Candidatus Berkiellales</taxon>
        <taxon>Candidatus Berkiellaceae</taxon>
        <taxon>Candidatus Berkiella</taxon>
    </lineage>
</organism>
<dbReference type="AlphaFoldDB" id="A0A0Q9Z157"/>
<feature type="region of interest" description="Disordered" evidence="2">
    <location>
        <begin position="580"/>
        <end position="600"/>
    </location>
</feature>
<evidence type="ECO:0000313" key="5">
    <source>
        <dbReference type="Proteomes" id="UP000051497"/>
    </source>
</evidence>
<keyword evidence="5" id="KW-1185">Reference proteome</keyword>
<gene>
    <name evidence="3" type="ORF">HT99x_00326</name>
    <name evidence="4" type="ORF">HT99x_010460</name>
</gene>
<keyword evidence="1" id="KW-0175">Coiled coil</keyword>
<dbReference type="EMBL" id="LKAJ02000001">
    <property type="protein sequence ID" value="MCS5711854.1"/>
    <property type="molecule type" value="Genomic_DNA"/>
</dbReference>
<evidence type="ECO:0000313" key="4">
    <source>
        <dbReference type="EMBL" id="MCS5711854.1"/>
    </source>
</evidence>
<feature type="coiled-coil region" evidence="1">
    <location>
        <begin position="401"/>
        <end position="428"/>
    </location>
</feature>
<reference evidence="4" key="2">
    <citation type="journal article" date="2016" name="Genome Announc.">
        <title>Draft Genome Sequences of Two Novel Amoeba-Resistant Intranuclear Bacteria, 'Candidatus Berkiella cookevillensis' and 'Candidatus Berkiella aquae'.</title>
        <authorList>
            <person name="Mehari Y.T."/>
            <person name="Arivett B.A."/>
            <person name="Farone A.L."/>
            <person name="Gunderson J.H."/>
            <person name="Farone M.B."/>
        </authorList>
    </citation>
    <scope>NUCLEOTIDE SEQUENCE</scope>
    <source>
        <strain evidence="4">HT99</strain>
    </source>
</reference>
<dbReference type="EMBL" id="LKAJ01000001">
    <property type="protein sequence ID" value="KRG22785.1"/>
    <property type="molecule type" value="Genomic_DNA"/>
</dbReference>
<accession>A0A0Q9Z157</accession>
<reference evidence="4" key="3">
    <citation type="submission" date="2021-06" db="EMBL/GenBank/DDBJ databases">
        <title>Genomic Description and Analysis of Intracellular Bacteria, Candidatus Berkiella cookevillensis and Candidatus Berkiella aquae.</title>
        <authorList>
            <person name="Kidane D.T."/>
            <person name="Mehari Y.T."/>
            <person name="Rice F.C."/>
            <person name="Arivett B.A."/>
            <person name="Farone A.L."/>
            <person name="Berk S.G."/>
            <person name="Farone M.B."/>
        </authorList>
    </citation>
    <scope>NUCLEOTIDE SEQUENCE</scope>
    <source>
        <strain evidence="4">HT99</strain>
    </source>
</reference>
<protein>
    <submittedName>
        <fullName evidence="3">Uncharacterized protein</fullName>
    </submittedName>
</protein>
<evidence type="ECO:0000256" key="1">
    <source>
        <dbReference type="SAM" id="Coils"/>
    </source>
</evidence>
<reference evidence="3" key="1">
    <citation type="submission" date="2015-09" db="EMBL/GenBank/DDBJ databases">
        <title>Draft Genome Sequences of Two Novel Amoeba-resistant Intranuclear Bacteria, Candidatus Berkiella cookevillensis and Candidatus Berkiella aquae.</title>
        <authorList>
            <person name="Mehari Y.T."/>
            <person name="Arivett B.A."/>
            <person name="Farone A.L."/>
            <person name="Gunderson J.H."/>
            <person name="Farone M.B."/>
        </authorList>
    </citation>
    <scope>NUCLEOTIDE SEQUENCE [LARGE SCALE GENOMIC DNA]</scope>
    <source>
        <strain evidence="3">HT99</strain>
    </source>
</reference>
<dbReference type="RefSeq" id="WP_075064964.1">
    <property type="nucleotide sequence ID" value="NZ_LKAJ02000001.1"/>
</dbReference>
<proteinExistence type="predicted"/>
<sequence>MLFEQITTIITNICTYIDRLIQSKYKVDSQAVQKKKMAFEILEESAQDFIESNMPEVGAQLESGHSLPLSRVIKEIFSGSEKVTLSLLSKCTENAFSTPMLQNSNEIISTSLNLPIMQQGMPKIVHTDFIQSTEVKLVDSPIIDGQAASIKMNRALSELEKMALEFDDLFINQLPSAQQSSVTQDNPSIEFNNVFQGALRDLDSLNDVQMTSYEQPIYRFDESLWAQVVRETIQGTGNSQTSDQAVLDLSSYLFDSTLFSTELRRSTIADLLNEPDWLKVGKREFNLNEKEIFEVFAKTNVDQDSLHEYVEELADTLSEYNANELSDKILEIVNIAGAEESVEQLDVMPLIDKIEYFEFLKEMLPRSIVDSCQENGLDLANHAVYHALNDFIRHEEDGTWQRQEEIAYAEELAELKNLIEEKMQNENLSWYDAFRAVFYEPDTQDMNKDSLIHATILNAPNEADENAMLLEQIEAKVENEGLSWYDAFNAILYPNNLENDTEIENKVNVLNDDLFESNDNNPTCFNATNLSDEELIELNDVFSVMKSKLQQDEVFSEDLELVNKLMDYITTLYPAFDEQPISTNIEPFPNETEDSKTDEDMPETTLYELLQTLTRLPDDSLDYDDLFIQEDGILGLEGDEVDTPSIDVEECFEISGSWGQPSMALPEQESAIVDAF</sequence>
<dbReference type="Proteomes" id="UP000051497">
    <property type="component" value="Unassembled WGS sequence"/>
</dbReference>
<comment type="caution">
    <text evidence="3">The sequence shown here is derived from an EMBL/GenBank/DDBJ whole genome shotgun (WGS) entry which is preliminary data.</text>
</comment>
<evidence type="ECO:0000256" key="2">
    <source>
        <dbReference type="SAM" id="MobiDB-lite"/>
    </source>
</evidence>
<name>A0A0Q9Z157_9GAMM</name>
<evidence type="ECO:0000313" key="3">
    <source>
        <dbReference type="EMBL" id="KRG22785.1"/>
    </source>
</evidence>